<dbReference type="EMBL" id="JXJN01013297">
    <property type="status" value="NOT_ANNOTATED_CDS"/>
    <property type="molecule type" value="Genomic_DNA"/>
</dbReference>
<dbReference type="Gene3D" id="1.10.510.10">
    <property type="entry name" value="Transferase(Phosphotransferase) domain 1"/>
    <property type="match status" value="1"/>
</dbReference>
<keyword evidence="4" id="KW-0418">Kinase</keyword>
<keyword evidence="3" id="KW-0547">Nucleotide-binding</keyword>
<protein>
    <recommendedName>
        <fullName evidence="8">Protein kinase domain-containing protein</fullName>
    </recommendedName>
</protein>
<evidence type="ECO:0000256" key="3">
    <source>
        <dbReference type="ARBA" id="ARBA00022741"/>
    </source>
</evidence>
<dbReference type="GO" id="GO:0005524">
    <property type="term" value="F:ATP binding"/>
    <property type="evidence" value="ECO:0007669"/>
    <property type="project" value="UniProtKB-KW"/>
</dbReference>
<evidence type="ECO:0000256" key="4">
    <source>
        <dbReference type="ARBA" id="ARBA00022777"/>
    </source>
</evidence>
<keyword evidence="7" id="KW-1185">Reference proteome</keyword>
<dbReference type="GO" id="GO:0004674">
    <property type="term" value="F:protein serine/threonine kinase activity"/>
    <property type="evidence" value="ECO:0007669"/>
    <property type="project" value="UniProtKB-KW"/>
</dbReference>
<keyword evidence="5" id="KW-0067">ATP-binding</keyword>
<reference evidence="7" key="1">
    <citation type="submission" date="2015-01" db="EMBL/GenBank/DDBJ databases">
        <authorList>
            <person name="Aksoy S."/>
            <person name="Warren W."/>
            <person name="Wilson R.K."/>
        </authorList>
    </citation>
    <scope>NUCLEOTIDE SEQUENCE [LARGE SCALE GENOMIC DNA]</scope>
    <source>
        <strain evidence="7">IAEA</strain>
    </source>
</reference>
<dbReference type="EMBL" id="JXJN01013298">
    <property type="status" value="NOT_ANNOTATED_CDS"/>
    <property type="molecule type" value="Genomic_DNA"/>
</dbReference>
<dbReference type="PANTHER" id="PTHR24058">
    <property type="entry name" value="DUAL SPECIFICITY PROTEIN KINASE"/>
    <property type="match status" value="1"/>
</dbReference>
<dbReference type="EnsemblMetazoa" id="GPPI028108-RA">
    <property type="protein sequence ID" value="GPPI028108-PA"/>
    <property type="gene ID" value="GPPI028108"/>
</dbReference>
<organism evidence="6 7">
    <name type="scientific">Glossina palpalis gambiensis</name>
    <dbReference type="NCBI Taxonomy" id="67801"/>
    <lineage>
        <taxon>Eukaryota</taxon>
        <taxon>Metazoa</taxon>
        <taxon>Ecdysozoa</taxon>
        <taxon>Arthropoda</taxon>
        <taxon>Hexapoda</taxon>
        <taxon>Insecta</taxon>
        <taxon>Pterygota</taxon>
        <taxon>Neoptera</taxon>
        <taxon>Endopterygota</taxon>
        <taxon>Diptera</taxon>
        <taxon>Brachycera</taxon>
        <taxon>Muscomorpha</taxon>
        <taxon>Hippoboscoidea</taxon>
        <taxon>Glossinidae</taxon>
        <taxon>Glossina</taxon>
    </lineage>
</organism>
<reference evidence="6" key="2">
    <citation type="submission" date="2020-05" db="UniProtKB">
        <authorList>
            <consortium name="EnsemblMetazoa"/>
        </authorList>
    </citation>
    <scope>IDENTIFICATION</scope>
    <source>
        <strain evidence="6">IAEA</strain>
    </source>
</reference>
<accession>A0A1B0BF78</accession>
<dbReference type="InterPro" id="IPR011009">
    <property type="entry name" value="Kinase-like_dom_sf"/>
</dbReference>
<keyword evidence="1" id="KW-0723">Serine/threonine-protein kinase</keyword>
<dbReference type="PANTHER" id="PTHR24058:SF103">
    <property type="entry name" value="SERINE_THREONINE-PROTEIN KINASE PRP4 HOMOLOG"/>
    <property type="match status" value="1"/>
</dbReference>
<evidence type="ECO:0000256" key="5">
    <source>
        <dbReference type="ARBA" id="ARBA00022840"/>
    </source>
</evidence>
<dbReference type="InterPro" id="IPR050494">
    <property type="entry name" value="Ser_Thr_dual-spec_kinase"/>
</dbReference>
<evidence type="ECO:0000256" key="2">
    <source>
        <dbReference type="ARBA" id="ARBA00022679"/>
    </source>
</evidence>
<evidence type="ECO:0000313" key="6">
    <source>
        <dbReference type="EnsemblMetazoa" id="GPPI028108-PA"/>
    </source>
</evidence>
<sequence length="133" mass="16330">MMDNDDLIILVMISEMMCEYYRRRRYKKRFWVRPLYKNRDVNGFFVTAFNHMYNKDFEQFKRHRLRCLEADARRGFTQDATIAPRRRGRRRKLCDFGSASTINDNEITPYLISRFYRAPEIILDIPYDYDIDM</sequence>
<dbReference type="Proteomes" id="UP000092460">
    <property type="component" value="Unassembled WGS sequence"/>
</dbReference>
<dbReference type="SUPFAM" id="SSF56112">
    <property type="entry name" value="Protein kinase-like (PK-like)"/>
    <property type="match status" value="1"/>
</dbReference>
<keyword evidence="2" id="KW-0808">Transferase</keyword>
<dbReference type="VEuPathDB" id="VectorBase:GPPI028108"/>
<name>A0A1B0BF78_9MUSC</name>
<proteinExistence type="predicted"/>
<evidence type="ECO:0008006" key="8">
    <source>
        <dbReference type="Google" id="ProtNLM"/>
    </source>
</evidence>
<evidence type="ECO:0000256" key="1">
    <source>
        <dbReference type="ARBA" id="ARBA00022527"/>
    </source>
</evidence>
<evidence type="ECO:0000313" key="7">
    <source>
        <dbReference type="Proteomes" id="UP000092460"/>
    </source>
</evidence>
<dbReference type="STRING" id="67801.A0A1B0BF78"/>
<dbReference type="AlphaFoldDB" id="A0A1B0BF78"/>